<comment type="caution">
    <text evidence="1">The sequence shown here is derived from an EMBL/GenBank/DDBJ whole genome shotgun (WGS) entry which is preliminary data.</text>
</comment>
<keyword evidence="2" id="KW-1185">Reference proteome</keyword>
<protein>
    <submittedName>
        <fullName evidence="1">Uncharacterized protein</fullName>
    </submittedName>
</protein>
<dbReference type="Proteomes" id="UP001292094">
    <property type="component" value="Unassembled WGS sequence"/>
</dbReference>
<evidence type="ECO:0000313" key="2">
    <source>
        <dbReference type="Proteomes" id="UP001292094"/>
    </source>
</evidence>
<dbReference type="EMBL" id="JAWZYT010002781">
    <property type="protein sequence ID" value="KAK4302101.1"/>
    <property type="molecule type" value="Genomic_DNA"/>
</dbReference>
<sequence>MVVEDEVVVRCGWGKVGACVVVGASVGGVRGGWRSGGHVRGGWGGGGGSVGGVRGGGGSEGGVRGGWGGGGGERGGWGGGGVSLGGVREKEIMAYTKSQTQKNPKLDWARYVYKNYMRDIAQLQQDWKELDEKCRFTRGEALRHQIELASDTDNSGIYGPRNGELVLPQQYTETLKKRKAAQEMVSVSGISKLRVSVEQVVTEKEGSQEEEVEEPDEETIKIPDGSVVKLFQVEGKSGDIVFATDFSSFFNPNAEGGKIYEIRNMQCSSKEDLVNKIIHPGRSLVDITFNLSFLQILQSEREEVVNQMELDIPNLTVEQRVEPMFIIIQLTRKSQIKIKWNIIWVAKNERLKYDISVSCKDEVADHYIENEQVYPYLSGEKQLYSCEDVVSFVEGFEF</sequence>
<dbReference type="AlphaFoldDB" id="A0AAE1P6J0"/>
<name>A0AAE1P6J0_9EUCA</name>
<organism evidence="1 2">
    <name type="scientific">Petrolisthes manimaculis</name>
    <dbReference type="NCBI Taxonomy" id="1843537"/>
    <lineage>
        <taxon>Eukaryota</taxon>
        <taxon>Metazoa</taxon>
        <taxon>Ecdysozoa</taxon>
        <taxon>Arthropoda</taxon>
        <taxon>Crustacea</taxon>
        <taxon>Multicrustacea</taxon>
        <taxon>Malacostraca</taxon>
        <taxon>Eumalacostraca</taxon>
        <taxon>Eucarida</taxon>
        <taxon>Decapoda</taxon>
        <taxon>Pleocyemata</taxon>
        <taxon>Anomura</taxon>
        <taxon>Galatheoidea</taxon>
        <taxon>Porcellanidae</taxon>
        <taxon>Petrolisthes</taxon>
    </lineage>
</organism>
<proteinExistence type="predicted"/>
<gene>
    <name evidence="1" type="ORF">Pmani_025788</name>
</gene>
<evidence type="ECO:0000313" key="1">
    <source>
        <dbReference type="EMBL" id="KAK4302101.1"/>
    </source>
</evidence>
<accession>A0AAE1P6J0</accession>
<reference evidence="1" key="1">
    <citation type="submission" date="2023-11" db="EMBL/GenBank/DDBJ databases">
        <title>Genome assemblies of two species of porcelain crab, Petrolisthes cinctipes and Petrolisthes manimaculis (Anomura: Porcellanidae).</title>
        <authorList>
            <person name="Angst P."/>
        </authorList>
    </citation>
    <scope>NUCLEOTIDE SEQUENCE</scope>
    <source>
        <strain evidence="1">PB745_02</strain>
        <tissue evidence="1">Gill</tissue>
    </source>
</reference>